<proteinExistence type="predicted"/>
<dbReference type="Pfam" id="PF08238">
    <property type="entry name" value="Sel1"/>
    <property type="match status" value="3"/>
</dbReference>
<gene>
    <name evidence="2" type="ORF">RCL2_001798200</name>
    <name evidence="1" type="ORF">RclHR1_00930001</name>
</gene>
<dbReference type="InterPro" id="IPR011990">
    <property type="entry name" value="TPR-like_helical_dom_sf"/>
</dbReference>
<dbReference type="AlphaFoldDB" id="A0A2Z6SA01"/>
<dbReference type="PANTHER" id="PTHR43628:SF1">
    <property type="entry name" value="CHITIN SYNTHASE REGULATORY FACTOR 2-RELATED"/>
    <property type="match status" value="1"/>
</dbReference>
<reference evidence="1 3" key="1">
    <citation type="submission" date="2017-11" db="EMBL/GenBank/DDBJ databases">
        <title>The genome of Rhizophagus clarus HR1 reveals common genetic basis of auxotrophy among arbuscular mycorrhizal fungi.</title>
        <authorList>
            <person name="Kobayashi Y."/>
        </authorList>
    </citation>
    <scope>NUCLEOTIDE SEQUENCE [LARGE SCALE GENOMIC DNA]</scope>
    <source>
        <strain evidence="1 3">HR1</strain>
    </source>
</reference>
<name>A0A2Z6SA01_9GLOM</name>
<dbReference type="PANTHER" id="PTHR43628">
    <property type="entry name" value="ACTIVATOR OF C KINASE PROTEIN 1-RELATED"/>
    <property type="match status" value="1"/>
</dbReference>
<dbReference type="SUPFAM" id="SSF81901">
    <property type="entry name" value="HCP-like"/>
    <property type="match status" value="1"/>
</dbReference>
<evidence type="ECO:0000313" key="2">
    <source>
        <dbReference type="EMBL" id="GES91149.1"/>
    </source>
</evidence>
<organism evidence="1 3">
    <name type="scientific">Rhizophagus clarus</name>
    <dbReference type="NCBI Taxonomy" id="94130"/>
    <lineage>
        <taxon>Eukaryota</taxon>
        <taxon>Fungi</taxon>
        <taxon>Fungi incertae sedis</taxon>
        <taxon>Mucoromycota</taxon>
        <taxon>Glomeromycotina</taxon>
        <taxon>Glomeromycetes</taxon>
        <taxon>Glomerales</taxon>
        <taxon>Glomeraceae</taxon>
        <taxon>Rhizophagus</taxon>
    </lineage>
</organism>
<sequence length="250" mass="29694">MSDNIEIQTVYKYYQVDNKLSNKQQLIQNLDNIDKPIINDPLCTESSKIIQNFFKLDIIEIEPTTQNIKKNIFEEDLSIVIDKLVKLYFRKSANKGKEEEAKKKFVLDYFNNHKINLQEIYKWLLNNQNNSNSIYLLGYFNYYGIMVNINKQIALELYQKAADLENVVAQFELAYMYYYGLDVVRDYHKAFKLFEILSEKDDPRGMKWLGFCYECGFGTEKNTDKAFYWYKKSAEKGSKYAQNKLKIFSK</sequence>
<dbReference type="EMBL" id="BLAL01000197">
    <property type="protein sequence ID" value="GES91149.1"/>
    <property type="molecule type" value="Genomic_DNA"/>
</dbReference>
<dbReference type="OrthoDB" id="2348397at2759"/>
<comment type="caution">
    <text evidence="1">The sequence shown here is derived from an EMBL/GenBank/DDBJ whole genome shotgun (WGS) entry which is preliminary data.</text>
</comment>
<dbReference type="SMART" id="SM00671">
    <property type="entry name" value="SEL1"/>
    <property type="match status" value="3"/>
</dbReference>
<dbReference type="Gene3D" id="1.25.40.10">
    <property type="entry name" value="Tetratricopeptide repeat domain"/>
    <property type="match status" value="1"/>
</dbReference>
<dbReference type="Proteomes" id="UP000247702">
    <property type="component" value="Unassembled WGS sequence"/>
</dbReference>
<keyword evidence="2" id="KW-0418">Kinase</keyword>
<dbReference type="Proteomes" id="UP000615446">
    <property type="component" value="Unassembled WGS sequence"/>
</dbReference>
<dbReference type="InterPro" id="IPR006597">
    <property type="entry name" value="Sel1-like"/>
</dbReference>
<dbReference type="EMBL" id="BEXD01004348">
    <property type="protein sequence ID" value="GBC10023.1"/>
    <property type="molecule type" value="Genomic_DNA"/>
</dbReference>
<evidence type="ECO:0000313" key="3">
    <source>
        <dbReference type="Proteomes" id="UP000247702"/>
    </source>
</evidence>
<evidence type="ECO:0000313" key="1">
    <source>
        <dbReference type="EMBL" id="GBC10023.1"/>
    </source>
</evidence>
<accession>A0A2Z6SA01</accession>
<dbReference type="InterPro" id="IPR052945">
    <property type="entry name" value="Mitotic_Regulator"/>
</dbReference>
<dbReference type="GO" id="GO:0016301">
    <property type="term" value="F:kinase activity"/>
    <property type="evidence" value="ECO:0007669"/>
    <property type="project" value="UniProtKB-KW"/>
</dbReference>
<keyword evidence="2" id="KW-0808">Transferase</keyword>
<reference evidence="2" key="2">
    <citation type="submission" date="2019-10" db="EMBL/GenBank/DDBJ databases">
        <title>Conservation and host-specific expression of non-tandemly repeated heterogenous ribosome RNA gene in arbuscular mycorrhizal fungi.</title>
        <authorList>
            <person name="Maeda T."/>
            <person name="Kobayashi Y."/>
            <person name="Nakagawa T."/>
            <person name="Ezawa T."/>
            <person name="Yamaguchi K."/>
            <person name="Bino T."/>
            <person name="Nishimoto Y."/>
            <person name="Shigenobu S."/>
            <person name="Kawaguchi M."/>
        </authorList>
    </citation>
    <scope>NUCLEOTIDE SEQUENCE</scope>
    <source>
        <strain evidence="2">HR1</strain>
    </source>
</reference>
<protein>
    <submittedName>
        <fullName evidence="2">Kinase-like domain-containing protein</fullName>
    </submittedName>
</protein>
<keyword evidence="3" id="KW-1185">Reference proteome</keyword>